<keyword evidence="9" id="KW-0472">Membrane</keyword>
<feature type="transmembrane region" description="Helical" evidence="9">
    <location>
        <begin position="63"/>
        <end position="81"/>
    </location>
</feature>
<gene>
    <name evidence="11" type="ORF">SAMN02787118_102937</name>
</gene>
<dbReference type="InterPro" id="IPR003594">
    <property type="entry name" value="HATPase_dom"/>
</dbReference>
<evidence type="ECO:0000313" key="11">
    <source>
        <dbReference type="EMBL" id="SFE86727.1"/>
    </source>
</evidence>
<dbReference type="InterPro" id="IPR011712">
    <property type="entry name" value="Sig_transdc_His_kin_sub3_dim/P"/>
</dbReference>
<reference evidence="11 12" key="1">
    <citation type="submission" date="2016-10" db="EMBL/GenBank/DDBJ databases">
        <authorList>
            <person name="de Groot N.N."/>
        </authorList>
    </citation>
    <scope>NUCLEOTIDE SEQUENCE [LARGE SCALE GENOMIC DNA]</scope>
    <source>
        <strain evidence="11 12">OK461</strain>
    </source>
</reference>
<dbReference type="EC" id="2.7.13.3" evidence="2"/>
<organism evidence="11 12">
    <name type="scientific">Streptomyces mirabilis</name>
    <dbReference type="NCBI Taxonomy" id="68239"/>
    <lineage>
        <taxon>Bacteria</taxon>
        <taxon>Bacillati</taxon>
        <taxon>Actinomycetota</taxon>
        <taxon>Actinomycetes</taxon>
        <taxon>Kitasatosporales</taxon>
        <taxon>Streptomycetaceae</taxon>
        <taxon>Streptomyces</taxon>
    </lineage>
</organism>
<dbReference type="AlphaFoldDB" id="A0A1I2E203"/>
<keyword evidence="8" id="KW-0902">Two-component regulatory system</keyword>
<dbReference type="Proteomes" id="UP000181942">
    <property type="component" value="Unassembled WGS sequence"/>
</dbReference>
<name>A0A1I2E203_9ACTN</name>
<dbReference type="Gene3D" id="3.30.565.10">
    <property type="entry name" value="Histidine kinase-like ATPase, C-terminal domain"/>
    <property type="match status" value="1"/>
</dbReference>
<proteinExistence type="predicted"/>
<dbReference type="Gene3D" id="1.20.5.1930">
    <property type="match status" value="1"/>
</dbReference>
<evidence type="ECO:0000259" key="10">
    <source>
        <dbReference type="SMART" id="SM00387"/>
    </source>
</evidence>
<evidence type="ECO:0000256" key="3">
    <source>
        <dbReference type="ARBA" id="ARBA00022553"/>
    </source>
</evidence>
<dbReference type="Pfam" id="PF02518">
    <property type="entry name" value="HATPase_c"/>
    <property type="match status" value="1"/>
</dbReference>
<sequence length="426" mass="45875">MPVHGPRAYDRRMHAMPLPPRLKLVPPGAWVALAWGASTAFTFLARVRLPGEETANEFTAVQFYRWDGLLILTIACALALLGSMRLHRRPLRALALLLTAAAFLTTNLAAGAIQLAQFLAVDLALYFIAAGRPRRTGVTALTMALAVLLVWETVRLLRGWGIGTLEELTVALTAVVAWLLGDASHRTREYGERLRAQAATQAVTDERLRIAREMHDMVAHSIGIIALQAGAAARVVHTQPDAAREAMTAVETAGRETLAGLRRMLVALRHADQDGDRDRAAASAEADRLHPAEGLADLDRLAAATTAAGVQVDVHWKGARRQLPPDIDLSVFRIVQESITNVVRHAATTACRVTVDYLEEHVAVEVTDDGRGRGSTTDTGFGLVGMRERVALLHGEFTAGPRPEGGFRVTARLPVPATATSATVAV</sequence>
<keyword evidence="4" id="KW-0808">Transferase</keyword>
<protein>
    <recommendedName>
        <fullName evidence="2">histidine kinase</fullName>
        <ecNumber evidence="2">2.7.13.3</ecNumber>
    </recommendedName>
</protein>
<dbReference type="InterPro" id="IPR036890">
    <property type="entry name" value="HATPase_C_sf"/>
</dbReference>
<dbReference type="GO" id="GO:0016020">
    <property type="term" value="C:membrane"/>
    <property type="evidence" value="ECO:0007669"/>
    <property type="project" value="InterPro"/>
</dbReference>
<accession>A0A1I2E203</accession>
<dbReference type="PANTHER" id="PTHR24421:SF10">
    <property type="entry name" value="NITRATE_NITRITE SENSOR PROTEIN NARQ"/>
    <property type="match status" value="1"/>
</dbReference>
<feature type="domain" description="Histidine kinase/HSP90-like ATPase" evidence="10">
    <location>
        <begin position="326"/>
        <end position="417"/>
    </location>
</feature>
<dbReference type="CDD" id="cd16917">
    <property type="entry name" value="HATPase_UhpB-NarQ-NarX-like"/>
    <property type="match status" value="1"/>
</dbReference>
<dbReference type="InterPro" id="IPR050482">
    <property type="entry name" value="Sensor_HK_TwoCompSys"/>
</dbReference>
<evidence type="ECO:0000256" key="9">
    <source>
        <dbReference type="SAM" id="Phobius"/>
    </source>
</evidence>
<evidence type="ECO:0000313" key="12">
    <source>
        <dbReference type="Proteomes" id="UP000181942"/>
    </source>
</evidence>
<dbReference type="SUPFAM" id="SSF55874">
    <property type="entry name" value="ATPase domain of HSP90 chaperone/DNA topoisomerase II/histidine kinase"/>
    <property type="match status" value="1"/>
</dbReference>
<dbReference type="SMART" id="SM00387">
    <property type="entry name" value="HATPase_c"/>
    <property type="match status" value="1"/>
</dbReference>
<keyword evidence="3" id="KW-0597">Phosphoprotein</keyword>
<keyword evidence="5" id="KW-0547">Nucleotide-binding</keyword>
<dbReference type="PANTHER" id="PTHR24421">
    <property type="entry name" value="NITRATE/NITRITE SENSOR PROTEIN NARX-RELATED"/>
    <property type="match status" value="1"/>
</dbReference>
<dbReference type="GO" id="GO:0005524">
    <property type="term" value="F:ATP binding"/>
    <property type="evidence" value="ECO:0007669"/>
    <property type="project" value="UniProtKB-KW"/>
</dbReference>
<keyword evidence="6 11" id="KW-0418">Kinase</keyword>
<feature type="transmembrane region" description="Helical" evidence="9">
    <location>
        <begin position="93"/>
        <end position="109"/>
    </location>
</feature>
<keyword evidence="9" id="KW-0812">Transmembrane</keyword>
<evidence type="ECO:0000256" key="6">
    <source>
        <dbReference type="ARBA" id="ARBA00022777"/>
    </source>
</evidence>
<evidence type="ECO:0000256" key="5">
    <source>
        <dbReference type="ARBA" id="ARBA00022741"/>
    </source>
</evidence>
<dbReference type="GO" id="GO:0046983">
    <property type="term" value="F:protein dimerization activity"/>
    <property type="evidence" value="ECO:0007669"/>
    <property type="project" value="InterPro"/>
</dbReference>
<evidence type="ECO:0000256" key="8">
    <source>
        <dbReference type="ARBA" id="ARBA00023012"/>
    </source>
</evidence>
<evidence type="ECO:0000256" key="4">
    <source>
        <dbReference type="ARBA" id="ARBA00022679"/>
    </source>
</evidence>
<dbReference type="GO" id="GO:0000155">
    <property type="term" value="F:phosphorelay sensor kinase activity"/>
    <property type="evidence" value="ECO:0007669"/>
    <property type="project" value="InterPro"/>
</dbReference>
<keyword evidence="7" id="KW-0067">ATP-binding</keyword>
<evidence type="ECO:0000256" key="7">
    <source>
        <dbReference type="ARBA" id="ARBA00022840"/>
    </source>
</evidence>
<evidence type="ECO:0000256" key="2">
    <source>
        <dbReference type="ARBA" id="ARBA00012438"/>
    </source>
</evidence>
<comment type="catalytic activity">
    <reaction evidence="1">
        <text>ATP + protein L-histidine = ADP + protein N-phospho-L-histidine.</text>
        <dbReference type="EC" id="2.7.13.3"/>
    </reaction>
</comment>
<dbReference type="EMBL" id="FONR01000002">
    <property type="protein sequence ID" value="SFE86727.1"/>
    <property type="molecule type" value="Genomic_DNA"/>
</dbReference>
<dbReference type="Pfam" id="PF07730">
    <property type="entry name" value="HisKA_3"/>
    <property type="match status" value="1"/>
</dbReference>
<keyword evidence="9" id="KW-1133">Transmembrane helix</keyword>
<evidence type="ECO:0000256" key="1">
    <source>
        <dbReference type="ARBA" id="ARBA00000085"/>
    </source>
</evidence>
<feature type="transmembrane region" description="Helical" evidence="9">
    <location>
        <begin position="21"/>
        <end position="43"/>
    </location>
</feature>